<gene>
    <name evidence="1" type="ORF">A3K91_0397</name>
</gene>
<sequence>MKATEKYRRVFGSMSHLKESMPWTIGLSNMVEFLVWEPQRILGVSKKQYVRQIIEWATAPELKDKEVEEIESIVSKKLNHKMSESEQLETYSKQTMGICSAREAVRRITFFSEEYLNKELDIFLSLCSDNYFDQFYGQFMRFDQGGSWSIHGNSGIFEASTELKAMYMDNLAYNHQSNMLVANELKFNGRKNPDQLLKYCLMYEHLLEKGFIDKGAKFLLLFIGGSALESNKQRLVDRELALCHKRPKKYQYLLRQELLDIVDCLEVASITWQSLIEFNNRYLAENSLCQVEQKLLQGFNQSLQSKSFMHLSR</sequence>
<reference evidence="1 2" key="1">
    <citation type="submission" date="2016-03" db="EMBL/GenBank/DDBJ databases">
        <title>Genome sequencing of Psychrobacter alimentarius PAMC 27889.</title>
        <authorList>
            <person name="Lee J."/>
            <person name="Kim O.-S."/>
        </authorList>
    </citation>
    <scope>NUCLEOTIDE SEQUENCE [LARGE SCALE GENOMIC DNA]</scope>
    <source>
        <strain evidence="1 2">PAMC 27889</strain>
    </source>
</reference>
<proteinExistence type="predicted"/>
<dbReference type="GeneID" id="33059265"/>
<evidence type="ECO:0000313" key="1">
    <source>
        <dbReference type="EMBL" id="AMT96028.1"/>
    </source>
</evidence>
<name>A0ABN4MZ54_9GAMM</name>
<accession>A0ABN4MZ54</accession>
<evidence type="ECO:0000313" key="2">
    <source>
        <dbReference type="Proteomes" id="UP000076104"/>
    </source>
</evidence>
<dbReference type="Proteomes" id="UP000076104">
    <property type="component" value="Chromosome"/>
</dbReference>
<protein>
    <submittedName>
        <fullName evidence="1">Uncharacterized protein</fullName>
    </submittedName>
</protein>
<dbReference type="EMBL" id="CP014945">
    <property type="protein sequence ID" value="AMT96028.1"/>
    <property type="molecule type" value="Genomic_DNA"/>
</dbReference>
<keyword evidence="2" id="KW-1185">Reference proteome</keyword>
<dbReference type="RefSeq" id="WP_136139167.1">
    <property type="nucleotide sequence ID" value="NZ_CP014945.1"/>
</dbReference>
<organism evidence="1 2">
    <name type="scientific">Psychrobacter alimentarius</name>
    <dbReference type="NCBI Taxonomy" id="261164"/>
    <lineage>
        <taxon>Bacteria</taxon>
        <taxon>Pseudomonadati</taxon>
        <taxon>Pseudomonadota</taxon>
        <taxon>Gammaproteobacteria</taxon>
        <taxon>Moraxellales</taxon>
        <taxon>Moraxellaceae</taxon>
        <taxon>Psychrobacter</taxon>
    </lineage>
</organism>